<dbReference type="InterPro" id="IPR000961">
    <property type="entry name" value="AGC-kinase_C"/>
</dbReference>
<keyword evidence="1 7" id="KW-0723">Serine/threonine-protein kinase</keyword>
<accession>A0ABQ9YAY5</accession>
<evidence type="ECO:0000256" key="2">
    <source>
        <dbReference type="ARBA" id="ARBA00022679"/>
    </source>
</evidence>
<reference evidence="11 12" key="1">
    <citation type="journal article" date="2022" name="bioRxiv">
        <title>Genomics of Preaxostyla Flagellates Illuminates Evolutionary Transitions and the Path Towards Mitochondrial Loss.</title>
        <authorList>
            <person name="Novak L.V.F."/>
            <person name="Treitli S.C."/>
            <person name="Pyrih J."/>
            <person name="Halakuc P."/>
            <person name="Pipaliya S.V."/>
            <person name="Vacek V."/>
            <person name="Brzon O."/>
            <person name="Soukal P."/>
            <person name="Eme L."/>
            <person name="Dacks J.B."/>
            <person name="Karnkowska A."/>
            <person name="Elias M."/>
            <person name="Hampl V."/>
        </authorList>
    </citation>
    <scope>NUCLEOTIDE SEQUENCE [LARGE SCALE GENOMIC DNA]</scope>
    <source>
        <strain evidence="11">NAU3</strain>
        <tissue evidence="11">Gut</tissue>
    </source>
</reference>
<feature type="compositionally biased region" description="Acidic residues" evidence="8">
    <location>
        <begin position="282"/>
        <end position="300"/>
    </location>
</feature>
<organism evidence="11 12">
    <name type="scientific">Blattamonas nauphoetae</name>
    <dbReference type="NCBI Taxonomy" id="2049346"/>
    <lineage>
        <taxon>Eukaryota</taxon>
        <taxon>Metamonada</taxon>
        <taxon>Preaxostyla</taxon>
        <taxon>Oxymonadida</taxon>
        <taxon>Blattamonas</taxon>
    </lineage>
</organism>
<dbReference type="InterPro" id="IPR011009">
    <property type="entry name" value="Kinase-like_dom_sf"/>
</dbReference>
<dbReference type="InterPro" id="IPR017441">
    <property type="entry name" value="Protein_kinase_ATP_BS"/>
</dbReference>
<comment type="caution">
    <text evidence="11">The sequence shown here is derived from an EMBL/GenBank/DDBJ whole genome shotgun (WGS) entry which is preliminary data.</text>
</comment>
<dbReference type="PANTHER" id="PTHR24353">
    <property type="entry name" value="CYCLIC NUCLEOTIDE-DEPENDENT PROTEIN KINASE"/>
    <property type="match status" value="1"/>
</dbReference>
<evidence type="ECO:0000256" key="6">
    <source>
        <dbReference type="PROSITE-ProRule" id="PRU10141"/>
    </source>
</evidence>
<dbReference type="Pfam" id="PF00069">
    <property type="entry name" value="Pkinase"/>
    <property type="match status" value="1"/>
</dbReference>
<comment type="similarity">
    <text evidence="7">Belongs to the protein kinase superfamily.</text>
</comment>
<dbReference type="Proteomes" id="UP001281761">
    <property type="component" value="Unassembled WGS sequence"/>
</dbReference>
<evidence type="ECO:0000256" key="5">
    <source>
        <dbReference type="ARBA" id="ARBA00022840"/>
    </source>
</evidence>
<dbReference type="PROSITE" id="PS50011">
    <property type="entry name" value="PROTEIN_KINASE_DOM"/>
    <property type="match status" value="1"/>
</dbReference>
<evidence type="ECO:0000256" key="8">
    <source>
        <dbReference type="SAM" id="MobiDB-lite"/>
    </source>
</evidence>
<dbReference type="InterPro" id="IPR000719">
    <property type="entry name" value="Prot_kinase_dom"/>
</dbReference>
<dbReference type="PROSITE" id="PS00107">
    <property type="entry name" value="PROTEIN_KINASE_ATP"/>
    <property type="match status" value="1"/>
</dbReference>
<keyword evidence="5 6" id="KW-0067">ATP-binding</keyword>
<feature type="domain" description="AGC-kinase C-terminal" evidence="10">
    <location>
        <begin position="254"/>
        <end position="319"/>
    </location>
</feature>
<evidence type="ECO:0000313" key="11">
    <source>
        <dbReference type="EMBL" id="KAK2960845.1"/>
    </source>
</evidence>
<feature type="domain" description="Protein kinase" evidence="9">
    <location>
        <begin position="1"/>
        <end position="253"/>
    </location>
</feature>
<sequence>MIGSGTFGTIKYVKHEPTMKLFALKCLNKNKLCAMQQAVHVRYERDLLYVCEHPRIVHLYATMQDPDNIYLLMEFIPGGEIYTHLRRVERFDVPTTKYYAAQLLTALEFMHTKGIAYRDLKPENLLLDSKGQLKLTDLGFAKEIEQPAFTLCGTPEYLAPELILGVGHDFGVDWWAFGILIYEMLYGHPPFEADRPEEVYQLILRYRPPFHDDEVEIPPEAKDLILKLLKKEKTKRLGCLAGRSEDVKAHPFFEGIDWTAIRDGTLPAPIQPPIANVLDTSNFDEDAVDTEEQDDFEPPEQDPNNPPQPEADPMNFADF</sequence>
<evidence type="ECO:0000259" key="10">
    <source>
        <dbReference type="PROSITE" id="PS51285"/>
    </source>
</evidence>
<dbReference type="SMART" id="SM00133">
    <property type="entry name" value="S_TK_X"/>
    <property type="match status" value="1"/>
</dbReference>
<dbReference type="SUPFAM" id="SSF56112">
    <property type="entry name" value="Protein kinase-like (PK-like)"/>
    <property type="match status" value="1"/>
</dbReference>
<dbReference type="GO" id="GO:0004691">
    <property type="term" value="F:cAMP-dependent protein kinase activity"/>
    <property type="evidence" value="ECO:0007669"/>
    <property type="project" value="UniProtKB-EC"/>
</dbReference>
<feature type="binding site" evidence="6">
    <location>
        <position position="25"/>
    </location>
    <ligand>
        <name>ATP</name>
        <dbReference type="ChEBI" id="CHEBI:30616"/>
    </ligand>
</feature>
<feature type="region of interest" description="Disordered" evidence="8">
    <location>
        <begin position="271"/>
        <end position="319"/>
    </location>
</feature>
<evidence type="ECO:0000313" key="12">
    <source>
        <dbReference type="Proteomes" id="UP001281761"/>
    </source>
</evidence>
<dbReference type="PROSITE" id="PS51285">
    <property type="entry name" value="AGC_KINASE_CTER"/>
    <property type="match status" value="1"/>
</dbReference>
<gene>
    <name evidence="11" type="ORF">BLNAU_4242</name>
</gene>
<dbReference type="InterPro" id="IPR008271">
    <property type="entry name" value="Ser/Thr_kinase_AS"/>
</dbReference>
<evidence type="ECO:0000256" key="3">
    <source>
        <dbReference type="ARBA" id="ARBA00022741"/>
    </source>
</evidence>
<evidence type="ECO:0000256" key="4">
    <source>
        <dbReference type="ARBA" id="ARBA00022777"/>
    </source>
</evidence>
<dbReference type="PANTHER" id="PTHR24353:SF37">
    <property type="entry name" value="CAMP-DEPENDENT PROTEIN KINASE CATALYTIC SUBUNIT PRKX"/>
    <property type="match status" value="1"/>
</dbReference>
<keyword evidence="3 6" id="KW-0547">Nucleotide-binding</keyword>
<keyword evidence="12" id="KW-1185">Reference proteome</keyword>
<dbReference type="SMART" id="SM00220">
    <property type="entry name" value="S_TKc"/>
    <property type="match status" value="1"/>
</dbReference>
<dbReference type="Gene3D" id="1.10.510.10">
    <property type="entry name" value="Transferase(Phosphotransferase) domain 1"/>
    <property type="match status" value="1"/>
</dbReference>
<dbReference type="Gene3D" id="3.30.200.20">
    <property type="entry name" value="Phosphorylase Kinase, domain 1"/>
    <property type="match status" value="1"/>
</dbReference>
<dbReference type="EMBL" id="JARBJD010000020">
    <property type="protein sequence ID" value="KAK2960845.1"/>
    <property type="molecule type" value="Genomic_DNA"/>
</dbReference>
<evidence type="ECO:0000256" key="1">
    <source>
        <dbReference type="ARBA" id="ARBA00022527"/>
    </source>
</evidence>
<proteinExistence type="inferred from homology"/>
<keyword evidence="2 11" id="KW-0808">Transferase</keyword>
<dbReference type="PROSITE" id="PS00108">
    <property type="entry name" value="PROTEIN_KINASE_ST"/>
    <property type="match status" value="1"/>
</dbReference>
<dbReference type="EC" id="2.7.11.11" evidence="11"/>
<name>A0ABQ9YAY5_9EUKA</name>
<protein>
    <submittedName>
        <fullName evidence="11">cAMP-dependent protein kinase catalytic subunit beta</fullName>
        <ecNumber evidence="11">2.7.11.11</ecNumber>
    </submittedName>
</protein>
<keyword evidence="4 11" id="KW-0418">Kinase</keyword>
<evidence type="ECO:0000259" key="9">
    <source>
        <dbReference type="PROSITE" id="PS50011"/>
    </source>
</evidence>
<evidence type="ECO:0000256" key="7">
    <source>
        <dbReference type="RuleBase" id="RU000304"/>
    </source>
</evidence>